<dbReference type="Proteomes" id="UP000789706">
    <property type="component" value="Unassembled WGS sequence"/>
</dbReference>
<dbReference type="PANTHER" id="PTHR47094">
    <property type="entry name" value="ELFLESS, ISOFORM B"/>
    <property type="match status" value="1"/>
</dbReference>
<organism evidence="7 8">
    <name type="scientific">Diversispora eburnea</name>
    <dbReference type="NCBI Taxonomy" id="1213867"/>
    <lineage>
        <taxon>Eukaryota</taxon>
        <taxon>Fungi</taxon>
        <taxon>Fungi incertae sedis</taxon>
        <taxon>Mucoromycota</taxon>
        <taxon>Glomeromycotina</taxon>
        <taxon>Glomeromycetes</taxon>
        <taxon>Diversisporales</taxon>
        <taxon>Diversisporaceae</taxon>
        <taxon>Diversispora</taxon>
    </lineage>
</organism>
<keyword evidence="8" id="KW-1185">Reference proteome</keyword>
<evidence type="ECO:0000256" key="2">
    <source>
        <dbReference type="ARBA" id="ARBA00022771"/>
    </source>
</evidence>
<dbReference type="InterPro" id="IPR013083">
    <property type="entry name" value="Znf_RING/FYVE/PHD"/>
</dbReference>
<sequence>MPMNRRTSDTNQTTSLRRSRRMSAQTNNNNNNSINTMNTTTAQRRRVQNNNNINHITTTTAITTTQSRRRRAPLPRSLQANVPHLTIEQVLLIQCPICLNSPNDTVTTLCGHVYCHSCISTWIRACGEGATCPLCRVGINLTEIRRFKFMMGRQT</sequence>
<dbReference type="Gene3D" id="3.30.40.10">
    <property type="entry name" value="Zinc/RING finger domain, C3HC4 (zinc finger)"/>
    <property type="match status" value="1"/>
</dbReference>
<dbReference type="AlphaFoldDB" id="A0A9N9BYB3"/>
<evidence type="ECO:0000256" key="5">
    <source>
        <dbReference type="SAM" id="MobiDB-lite"/>
    </source>
</evidence>
<dbReference type="PROSITE" id="PS50089">
    <property type="entry name" value="ZF_RING_2"/>
    <property type="match status" value="1"/>
</dbReference>
<keyword evidence="3" id="KW-0862">Zinc</keyword>
<dbReference type="InterPro" id="IPR001841">
    <property type="entry name" value="Znf_RING"/>
</dbReference>
<dbReference type="OrthoDB" id="6270329at2759"/>
<dbReference type="InterPro" id="IPR017907">
    <property type="entry name" value="Znf_RING_CS"/>
</dbReference>
<accession>A0A9N9BYB3</accession>
<evidence type="ECO:0000256" key="3">
    <source>
        <dbReference type="ARBA" id="ARBA00022833"/>
    </source>
</evidence>
<name>A0A9N9BYB3_9GLOM</name>
<dbReference type="GO" id="GO:0061630">
    <property type="term" value="F:ubiquitin protein ligase activity"/>
    <property type="evidence" value="ECO:0007669"/>
    <property type="project" value="InterPro"/>
</dbReference>
<protein>
    <submittedName>
        <fullName evidence="7">5635_t:CDS:1</fullName>
    </submittedName>
</protein>
<dbReference type="Pfam" id="PF00097">
    <property type="entry name" value="zf-C3HC4"/>
    <property type="match status" value="1"/>
</dbReference>
<dbReference type="GO" id="GO:0140082">
    <property type="term" value="F:SUMO-ubiquitin ligase activity"/>
    <property type="evidence" value="ECO:0007669"/>
    <property type="project" value="TreeGrafter"/>
</dbReference>
<comment type="caution">
    <text evidence="7">The sequence shown here is derived from an EMBL/GenBank/DDBJ whole genome shotgun (WGS) entry which is preliminary data.</text>
</comment>
<dbReference type="GO" id="GO:0008270">
    <property type="term" value="F:zinc ion binding"/>
    <property type="evidence" value="ECO:0007669"/>
    <property type="project" value="UniProtKB-KW"/>
</dbReference>
<keyword evidence="1" id="KW-0479">Metal-binding</keyword>
<evidence type="ECO:0000256" key="1">
    <source>
        <dbReference type="ARBA" id="ARBA00022723"/>
    </source>
</evidence>
<evidence type="ECO:0000313" key="8">
    <source>
        <dbReference type="Proteomes" id="UP000789706"/>
    </source>
</evidence>
<keyword evidence="2 4" id="KW-0863">Zinc-finger</keyword>
<dbReference type="SMART" id="SM00184">
    <property type="entry name" value="RING"/>
    <property type="match status" value="1"/>
</dbReference>
<dbReference type="PANTHER" id="PTHR47094:SF1">
    <property type="entry name" value="RING-TYPE E3 UBIQUITIN TRANSFERASE"/>
    <property type="match status" value="1"/>
</dbReference>
<dbReference type="GO" id="GO:0032183">
    <property type="term" value="F:SUMO binding"/>
    <property type="evidence" value="ECO:0007669"/>
    <property type="project" value="TreeGrafter"/>
</dbReference>
<gene>
    <name evidence="7" type="ORF">DEBURN_LOCUS8771</name>
</gene>
<dbReference type="EMBL" id="CAJVPK010001399">
    <property type="protein sequence ID" value="CAG8585196.1"/>
    <property type="molecule type" value="Genomic_DNA"/>
</dbReference>
<feature type="region of interest" description="Disordered" evidence="5">
    <location>
        <begin position="1"/>
        <end position="37"/>
    </location>
</feature>
<reference evidence="7" key="1">
    <citation type="submission" date="2021-06" db="EMBL/GenBank/DDBJ databases">
        <authorList>
            <person name="Kallberg Y."/>
            <person name="Tangrot J."/>
            <person name="Rosling A."/>
        </authorList>
    </citation>
    <scope>NUCLEOTIDE SEQUENCE</scope>
    <source>
        <strain evidence="7">AZ414A</strain>
    </source>
</reference>
<dbReference type="SUPFAM" id="SSF57850">
    <property type="entry name" value="RING/U-box"/>
    <property type="match status" value="1"/>
</dbReference>
<dbReference type="PROSITE" id="PS00518">
    <property type="entry name" value="ZF_RING_1"/>
    <property type="match status" value="1"/>
</dbReference>
<dbReference type="GO" id="GO:0006511">
    <property type="term" value="P:ubiquitin-dependent protein catabolic process"/>
    <property type="evidence" value="ECO:0007669"/>
    <property type="project" value="TreeGrafter"/>
</dbReference>
<dbReference type="InterPro" id="IPR018957">
    <property type="entry name" value="Znf_C3HC4_RING-type"/>
</dbReference>
<evidence type="ECO:0000259" key="6">
    <source>
        <dbReference type="PROSITE" id="PS50089"/>
    </source>
</evidence>
<evidence type="ECO:0000256" key="4">
    <source>
        <dbReference type="PROSITE-ProRule" id="PRU00175"/>
    </source>
</evidence>
<dbReference type="InterPro" id="IPR049627">
    <property type="entry name" value="SLX8"/>
</dbReference>
<feature type="domain" description="RING-type" evidence="6">
    <location>
        <begin position="95"/>
        <end position="136"/>
    </location>
</feature>
<proteinExistence type="predicted"/>
<evidence type="ECO:0000313" key="7">
    <source>
        <dbReference type="EMBL" id="CAG8585196.1"/>
    </source>
</evidence>
<dbReference type="GO" id="GO:0033768">
    <property type="term" value="C:SUMO-targeted ubiquitin ligase complex"/>
    <property type="evidence" value="ECO:0007669"/>
    <property type="project" value="TreeGrafter"/>
</dbReference>
<feature type="compositionally biased region" description="Low complexity" evidence="5">
    <location>
        <begin position="26"/>
        <end position="37"/>
    </location>
</feature>